<dbReference type="STRING" id="573413.Spirs_0275"/>
<feature type="domain" description="Prephenate dehydratase" evidence="2">
    <location>
        <begin position="357"/>
        <end position="535"/>
    </location>
</feature>
<dbReference type="InterPro" id="IPR013785">
    <property type="entry name" value="Aldolase_TIM"/>
</dbReference>
<dbReference type="InterPro" id="IPR052899">
    <property type="entry name" value="Class-I_DAHP_synthase"/>
</dbReference>
<keyword evidence="5" id="KW-1185">Reference proteome</keyword>
<dbReference type="EMBL" id="CP002116">
    <property type="protein sequence ID" value="ADK79431.1"/>
    <property type="molecule type" value="Genomic_DNA"/>
</dbReference>
<dbReference type="CDD" id="cd04905">
    <property type="entry name" value="ACT_CM-PDT"/>
    <property type="match status" value="1"/>
</dbReference>
<dbReference type="Pfam" id="PF01842">
    <property type="entry name" value="ACT"/>
    <property type="match status" value="1"/>
</dbReference>
<evidence type="ECO:0000259" key="3">
    <source>
        <dbReference type="PROSITE" id="PS51671"/>
    </source>
</evidence>
<dbReference type="SUPFAM" id="SSF51569">
    <property type="entry name" value="Aldolase"/>
    <property type="match status" value="1"/>
</dbReference>
<dbReference type="RefSeq" id="WP_013252895.1">
    <property type="nucleotide sequence ID" value="NC_014364.1"/>
</dbReference>
<organism evidence="4 5">
    <name type="scientific">Sediminispirochaeta smaragdinae (strain DSM 11293 / JCM 15392 / SEBR 4228)</name>
    <name type="common">Spirochaeta smaragdinae</name>
    <dbReference type="NCBI Taxonomy" id="573413"/>
    <lineage>
        <taxon>Bacteria</taxon>
        <taxon>Pseudomonadati</taxon>
        <taxon>Spirochaetota</taxon>
        <taxon>Spirochaetia</taxon>
        <taxon>Spirochaetales</taxon>
        <taxon>Spirochaetaceae</taxon>
        <taxon>Sediminispirochaeta</taxon>
    </lineage>
</organism>
<keyword evidence="1 4" id="KW-0808">Transferase</keyword>
<dbReference type="KEGG" id="ssm:Spirs_0275"/>
<dbReference type="PANTHER" id="PTHR43018">
    <property type="entry name" value="PHOSPHO-2-DEHYDRO-3-DEOXYHEPTONATE ALDOLASE"/>
    <property type="match status" value="1"/>
</dbReference>
<dbReference type="UniPathway" id="UPA00121">
    <property type="reaction ID" value="UER00345"/>
</dbReference>
<dbReference type="InterPro" id="IPR002912">
    <property type="entry name" value="ACT_dom"/>
</dbReference>
<dbReference type="InterPro" id="IPR045865">
    <property type="entry name" value="ACT-like_dom_sf"/>
</dbReference>
<dbReference type="GO" id="GO:0009094">
    <property type="term" value="P:L-phenylalanine biosynthetic process"/>
    <property type="evidence" value="ECO:0007669"/>
    <property type="project" value="UniProtKB-UniPathway"/>
</dbReference>
<dbReference type="OrthoDB" id="9780456at2"/>
<dbReference type="GO" id="GO:0004664">
    <property type="term" value="F:prephenate dehydratase activity"/>
    <property type="evidence" value="ECO:0007669"/>
    <property type="project" value="UniProtKB-EC"/>
</dbReference>
<feature type="domain" description="ACT" evidence="3">
    <location>
        <begin position="551"/>
        <end position="627"/>
    </location>
</feature>
<evidence type="ECO:0000313" key="4">
    <source>
        <dbReference type="EMBL" id="ADK79431.1"/>
    </source>
</evidence>
<dbReference type="Gene3D" id="3.40.190.10">
    <property type="entry name" value="Periplasmic binding protein-like II"/>
    <property type="match status" value="2"/>
</dbReference>
<protein>
    <submittedName>
        <fullName evidence="4">Phospho-2-dehydro-3-deoxyheptonate aldolase</fullName>
        <ecNumber evidence="4">2.5.1.54</ecNumber>
        <ecNumber evidence="4">4.2.1.51</ecNumber>
    </submittedName>
</protein>
<dbReference type="EC" id="4.2.1.51" evidence="4"/>
<dbReference type="PANTHER" id="PTHR43018:SF2">
    <property type="entry name" value="PHOSPHO-2-DEHYDRO-3-DEOXYHEPTONATE ALDOLASE"/>
    <property type="match status" value="1"/>
</dbReference>
<keyword evidence="4" id="KW-0456">Lyase</keyword>
<dbReference type="NCBIfam" id="TIGR01361">
    <property type="entry name" value="DAHP_synth_Bsub"/>
    <property type="match status" value="1"/>
</dbReference>
<evidence type="ECO:0000256" key="1">
    <source>
        <dbReference type="ARBA" id="ARBA00022679"/>
    </source>
</evidence>
<dbReference type="Proteomes" id="UP000002318">
    <property type="component" value="Chromosome"/>
</dbReference>
<dbReference type="Pfam" id="PF18152">
    <property type="entry name" value="DAHP_snth_FXD"/>
    <property type="match status" value="1"/>
</dbReference>
<dbReference type="Pfam" id="PF00793">
    <property type="entry name" value="DAHP_synth_1"/>
    <property type="match status" value="1"/>
</dbReference>
<accession>E1RAE0</accession>
<proteinExistence type="predicted"/>
<gene>
    <name evidence="4" type="ordered locus">Spirs_0275</name>
</gene>
<dbReference type="CDD" id="cd13631">
    <property type="entry name" value="PBP2_Ct-PDT_like"/>
    <property type="match status" value="1"/>
</dbReference>
<dbReference type="eggNOG" id="COG0077">
    <property type="taxonomic scope" value="Bacteria"/>
</dbReference>
<dbReference type="Gene3D" id="3.30.70.260">
    <property type="match status" value="1"/>
</dbReference>
<dbReference type="HOGENOM" id="CLU_028336_0_0_12"/>
<dbReference type="EC" id="2.5.1.54" evidence="4"/>
<evidence type="ECO:0000313" key="5">
    <source>
        <dbReference type="Proteomes" id="UP000002318"/>
    </source>
</evidence>
<dbReference type="Gene3D" id="3.20.20.70">
    <property type="entry name" value="Aldolase class I"/>
    <property type="match status" value="1"/>
</dbReference>
<dbReference type="GO" id="GO:0003849">
    <property type="term" value="F:3-deoxy-7-phosphoheptulonate synthase activity"/>
    <property type="evidence" value="ECO:0007669"/>
    <property type="project" value="UniProtKB-EC"/>
</dbReference>
<dbReference type="SUPFAM" id="SSF55021">
    <property type="entry name" value="ACT-like"/>
    <property type="match status" value="1"/>
</dbReference>
<dbReference type="NCBIfam" id="NF006421">
    <property type="entry name" value="PRK08673.1"/>
    <property type="match status" value="1"/>
</dbReference>
<dbReference type="GO" id="GO:0016832">
    <property type="term" value="F:aldehyde-lyase activity"/>
    <property type="evidence" value="ECO:0007669"/>
    <property type="project" value="InterPro"/>
</dbReference>
<dbReference type="Gene3D" id="3.30.70.1140">
    <property type="entry name" value="Phospho-2-dehydro-3-deoxyheptonate aldolase, domain 1"/>
    <property type="match status" value="1"/>
</dbReference>
<evidence type="ECO:0000259" key="2">
    <source>
        <dbReference type="PROSITE" id="PS51171"/>
    </source>
</evidence>
<dbReference type="NCBIfam" id="NF008865">
    <property type="entry name" value="PRK11898.1"/>
    <property type="match status" value="1"/>
</dbReference>
<dbReference type="NCBIfam" id="NF009239">
    <property type="entry name" value="PRK12595.1"/>
    <property type="match status" value="1"/>
</dbReference>
<reference evidence="4 5" key="1">
    <citation type="journal article" date="2010" name="Stand. Genomic Sci.">
        <title>Complete genome sequence of Spirochaeta smaragdinae type strain (SEBR 4228).</title>
        <authorList>
            <person name="Mavromatis K."/>
            <person name="Yasawong M."/>
            <person name="Chertkov O."/>
            <person name="Lapidus A."/>
            <person name="Lucas S."/>
            <person name="Nolan M."/>
            <person name="Del Rio T.G."/>
            <person name="Tice H."/>
            <person name="Cheng J.F."/>
            <person name="Pitluck S."/>
            <person name="Liolios K."/>
            <person name="Ivanova N."/>
            <person name="Tapia R."/>
            <person name="Han C."/>
            <person name="Bruce D."/>
            <person name="Goodwin L."/>
            <person name="Pati A."/>
            <person name="Chen A."/>
            <person name="Palaniappan K."/>
            <person name="Land M."/>
            <person name="Hauser L."/>
            <person name="Chang Y.J."/>
            <person name="Jeffries C.D."/>
            <person name="Detter J.C."/>
            <person name="Rohde M."/>
            <person name="Brambilla E."/>
            <person name="Spring S."/>
            <person name="Goker M."/>
            <person name="Sikorski J."/>
            <person name="Woyke T."/>
            <person name="Bristow J."/>
            <person name="Eisen J.A."/>
            <person name="Markowitz V."/>
            <person name="Hugenholtz P."/>
            <person name="Klenk H.P."/>
            <person name="Kyrpides N.C."/>
        </authorList>
    </citation>
    <scope>NUCLEOTIDE SEQUENCE [LARGE SCALE GENOMIC DNA]</scope>
    <source>
        <strain evidence="5">DSM 11293 / JCM 15392 / SEBR 4228</strain>
    </source>
</reference>
<dbReference type="InterPro" id="IPR041071">
    <property type="entry name" value="DAHP_snth_FXD"/>
</dbReference>
<name>E1RAE0_SEDSS</name>
<dbReference type="InterPro" id="IPR001086">
    <property type="entry name" value="Preph_deHydtase"/>
</dbReference>
<dbReference type="PROSITE" id="PS51671">
    <property type="entry name" value="ACT"/>
    <property type="match status" value="1"/>
</dbReference>
<dbReference type="Pfam" id="PF00800">
    <property type="entry name" value="PDT"/>
    <property type="match status" value="1"/>
</dbReference>
<dbReference type="eggNOG" id="COG2876">
    <property type="taxonomic scope" value="Bacteria"/>
</dbReference>
<dbReference type="SUPFAM" id="SSF53850">
    <property type="entry name" value="Periplasmic binding protein-like II"/>
    <property type="match status" value="1"/>
</dbReference>
<dbReference type="PROSITE" id="PS51171">
    <property type="entry name" value="PREPHENATE_DEHYDR_3"/>
    <property type="match status" value="1"/>
</dbReference>
<dbReference type="InterPro" id="IPR006268">
    <property type="entry name" value="DAHP_syn_2"/>
</dbReference>
<sequence length="629" mass="69355">MIVVLKQNISPENKEHARQFLSRKGFSVREIVGEEETILGAVGKARIDQREVELLPGVDRVIPISKPYKLASRELKKQDTIVPVGRVRIGGNRVVVIAGPCAVESREQIMEAAQAVREGGAVLLRGGAFKPRTSPYSFQGLGEEGLKLLKEAGEKYDLPIVTEIVGTDYADLMNDYVDVFQIGARNMQNFELLKRVGSLGKPVILKRGLSATIEEWLMAAEYLMAHGSDNVILCERGIRTFETYTRNTLDLSAIPVVKKLSHLPVLVDPSHGTGLREKVHPMALAAVAAGADGLMVEVHPHPEQALSDGPQSLLPDQFEKLMRDLQALSPVIEREIERVPVSIASPTVSVNGKSSGKIAFQGMHGAYSERAIVRYFGEEASTLPCPSFRSVFETVLSGQVRFGVVPIENSLAGTIYENIDLLQQYPDITIVGEQKVRIIHNLIGQKGADIAEVRKVFSHPQGLAQCSAFFDRHPEMERVPFYDTAGAVATVSQMNDPQCAAIAGEEAAKTYNMEILQKGIETNPRNYTRFFVVTRSDDPITALRERVNMAAVSFATPDQPGALFACLKVFADNGLNMKKLESRPIEGKPWQYRFFVALEVTDEEVLKKSLTALEPVSDDLRFLGVYESR</sequence>
<dbReference type="AlphaFoldDB" id="E1RAE0"/>
<dbReference type="InterPro" id="IPR006218">
    <property type="entry name" value="DAHP1/KDSA"/>
</dbReference>